<protein>
    <submittedName>
        <fullName evidence="1">Uncharacterized protein</fullName>
    </submittedName>
</protein>
<name>X1C573_9ZZZZ</name>
<gene>
    <name evidence="1" type="ORF">S01H4_26921</name>
</gene>
<accession>X1C573</accession>
<organism evidence="1">
    <name type="scientific">marine sediment metagenome</name>
    <dbReference type="NCBI Taxonomy" id="412755"/>
    <lineage>
        <taxon>unclassified sequences</taxon>
        <taxon>metagenomes</taxon>
        <taxon>ecological metagenomes</taxon>
    </lineage>
</organism>
<evidence type="ECO:0000313" key="1">
    <source>
        <dbReference type="EMBL" id="GAG88457.1"/>
    </source>
</evidence>
<dbReference type="AlphaFoldDB" id="X1C573"/>
<feature type="non-terminal residue" evidence="1">
    <location>
        <position position="1"/>
    </location>
</feature>
<reference evidence="1" key="1">
    <citation type="journal article" date="2014" name="Front. Microbiol.">
        <title>High frequency of phylogenetically diverse reductive dehalogenase-homologous genes in deep subseafloor sedimentary metagenomes.</title>
        <authorList>
            <person name="Kawai M."/>
            <person name="Futagami T."/>
            <person name="Toyoda A."/>
            <person name="Takaki Y."/>
            <person name="Nishi S."/>
            <person name="Hori S."/>
            <person name="Arai W."/>
            <person name="Tsubouchi T."/>
            <person name="Morono Y."/>
            <person name="Uchiyama I."/>
            <person name="Ito T."/>
            <person name="Fujiyama A."/>
            <person name="Inagaki F."/>
            <person name="Takami H."/>
        </authorList>
    </citation>
    <scope>NUCLEOTIDE SEQUENCE</scope>
    <source>
        <strain evidence="1">Expedition CK06-06</strain>
    </source>
</reference>
<comment type="caution">
    <text evidence="1">The sequence shown here is derived from an EMBL/GenBank/DDBJ whole genome shotgun (WGS) entry which is preliminary data.</text>
</comment>
<proteinExistence type="predicted"/>
<dbReference type="EMBL" id="BART01013058">
    <property type="protein sequence ID" value="GAG88457.1"/>
    <property type="molecule type" value="Genomic_DNA"/>
</dbReference>
<sequence>ASQVTIMSWLYVTLLWKGKKSGNGNAAESDG</sequence>